<evidence type="ECO:0000313" key="1">
    <source>
        <dbReference type="EMBL" id="KAI4372850.1"/>
    </source>
</evidence>
<evidence type="ECO:0000313" key="2">
    <source>
        <dbReference type="Proteomes" id="UP001057402"/>
    </source>
</evidence>
<reference evidence="2" key="1">
    <citation type="journal article" date="2023" name="Front. Plant Sci.">
        <title>Chromosomal-level genome assembly of Melastoma candidum provides insights into trichome evolution.</title>
        <authorList>
            <person name="Zhong Y."/>
            <person name="Wu W."/>
            <person name="Sun C."/>
            <person name="Zou P."/>
            <person name="Liu Y."/>
            <person name="Dai S."/>
            <person name="Zhou R."/>
        </authorList>
    </citation>
    <scope>NUCLEOTIDE SEQUENCE [LARGE SCALE GENOMIC DNA]</scope>
</reference>
<keyword evidence="2" id="KW-1185">Reference proteome</keyword>
<name>A0ACB9R1S6_9MYRT</name>
<comment type="caution">
    <text evidence="1">The sequence shown here is derived from an EMBL/GenBank/DDBJ whole genome shotgun (WGS) entry which is preliminary data.</text>
</comment>
<proteinExistence type="predicted"/>
<accession>A0ACB9R1S6</accession>
<gene>
    <name evidence="1" type="ORF">MLD38_011034</name>
</gene>
<organism evidence="1 2">
    <name type="scientific">Melastoma candidum</name>
    <dbReference type="NCBI Taxonomy" id="119954"/>
    <lineage>
        <taxon>Eukaryota</taxon>
        <taxon>Viridiplantae</taxon>
        <taxon>Streptophyta</taxon>
        <taxon>Embryophyta</taxon>
        <taxon>Tracheophyta</taxon>
        <taxon>Spermatophyta</taxon>
        <taxon>Magnoliopsida</taxon>
        <taxon>eudicotyledons</taxon>
        <taxon>Gunneridae</taxon>
        <taxon>Pentapetalae</taxon>
        <taxon>rosids</taxon>
        <taxon>malvids</taxon>
        <taxon>Myrtales</taxon>
        <taxon>Melastomataceae</taxon>
        <taxon>Melastomatoideae</taxon>
        <taxon>Melastomateae</taxon>
        <taxon>Melastoma</taxon>
    </lineage>
</organism>
<dbReference type="Proteomes" id="UP001057402">
    <property type="component" value="Chromosome 4"/>
</dbReference>
<protein>
    <submittedName>
        <fullName evidence="1">Uncharacterized protein</fullName>
    </submittedName>
</protein>
<dbReference type="EMBL" id="CM042883">
    <property type="protein sequence ID" value="KAI4372850.1"/>
    <property type="molecule type" value="Genomic_DNA"/>
</dbReference>
<sequence length="460" mass="51169">MAVKKGWFSLVKRLLGLGRETKLQKERRRRKWLQGKVHVQRLAPLAASTPSVTTGNKAEEVGLGEESNHALSMALAAAAAAEAGMAAAHAAAKVAEFTGTSPGSQRRKREADEPTITNMYVVAPSVAPRIKEEVRHSAAVKIQTAFRGFLARKALRALKGIVKLQAIIRGRAIRRHAMTTLRRLQSIVDIHSQVCATRSPVLKSTADYSCQIKHLKEVKGCYRRWDDSLLSREDAKALLTSKREAMLRRERIREYAFNHRKSAESENRKAQGRWRYWLEQWVDTQLSRSREFEDLDPVLASNVEEQGEHVRVGSLKQRRYQQWPSNKFDTSESPSPSPQSATRRQLLKHRRQISTGEEFSCVPAFPTYMAATASAKAKARSSSSPNLRPGAYDVYSVSPYKRKLSFVSSMASEVPSIKIAMSGGTSGPMQRSPSLRSNSIPASTKSGKISTICCPVEAVK</sequence>